<dbReference type="EMBL" id="JPRI01000007">
    <property type="protein sequence ID" value="KFF24768.1"/>
    <property type="molecule type" value="Genomic_DNA"/>
</dbReference>
<evidence type="ECO:0000313" key="2">
    <source>
        <dbReference type="Proteomes" id="UP000028719"/>
    </source>
</evidence>
<keyword evidence="2" id="KW-1185">Reference proteome</keyword>
<comment type="caution">
    <text evidence="1">The sequence shown here is derived from an EMBL/GenBank/DDBJ whole genome shotgun (WGS) entry which is preliminary data.</text>
</comment>
<gene>
    <name evidence="1" type="ORF">IW16_17690</name>
</gene>
<evidence type="ECO:0000313" key="1">
    <source>
        <dbReference type="EMBL" id="KFF24768.1"/>
    </source>
</evidence>
<reference evidence="1 2" key="1">
    <citation type="submission" date="2014-07" db="EMBL/GenBank/DDBJ databases">
        <title>Genome of Chryseobacterium vrystaatense LMG 22846.</title>
        <authorList>
            <person name="Pipes S.E."/>
            <person name="Stropko S.J."/>
            <person name="Newman J.D."/>
        </authorList>
    </citation>
    <scope>NUCLEOTIDE SEQUENCE [LARGE SCALE GENOMIC DNA]</scope>
    <source>
        <strain evidence="1 2">LMG 22846</strain>
    </source>
</reference>
<dbReference type="RefSeq" id="WP_034747049.1">
    <property type="nucleotide sequence ID" value="NZ_JPRI01000007.1"/>
</dbReference>
<accession>A0ABR4UJE0</accession>
<sequence>MKHKFFSIKELKQSLEDNPDCENNPIVNISLEMLKSIIATKKPVPKKGPAFFSYKGLNMN</sequence>
<name>A0ABR4UJE0_9FLAO</name>
<dbReference type="Proteomes" id="UP000028719">
    <property type="component" value="Unassembled WGS sequence"/>
</dbReference>
<protein>
    <submittedName>
        <fullName evidence="1">Uncharacterized protein</fullName>
    </submittedName>
</protein>
<proteinExistence type="predicted"/>
<organism evidence="1 2">
    <name type="scientific">Chryseobacterium vrystaatense</name>
    <dbReference type="NCBI Taxonomy" id="307480"/>
    <lineage>
        <taxon>Bacteria</taxon>
        <taxon>Pseudomonadati</taxon>
        <taxon>Bacteroidota</taxon>
        <taxon>Flavobacteriia</taxon>
        <taxon>Flavobacteriales</taxon>
        <taxon>Weeksellaceae</taxon>
        <taxon>Chryseobacterium group</taxon>
        <taxon>Chryseobacterium</taxon>
    </lineage>
</organism>